<evidence type="ECO:0000256" key="7">
    <source>
        <dbReference type="ARBA" id="ARBA00023239"/>
    </source>
</evidence>
<keyword evidence="3" id="KW-0540">Nuclease</keyword>
<dbReference type="AlphaFoldDB" id="A0AAE0U6Y9"/>
<evidence type="ECO:0000256" key="2">
    <source>
        <dbReference type="ARBA" id="ARBA00012549"/>
    </source>
</evidence>
<dbReference type="GO" id="GO:0016787">
    <property type="term" value="F:hydrolase activity"/>
    <property type="evidence" value="ECO:0007669"/>
    <property type="project" value="UniProtKB-KW"/>
</dbReference>
<dbReference type="EMBL" id="JAULSW010000001">
    <property type="protein sequence ID" value="KAK3392905.1"/>
    <property type="molecule type" value="Genomic_DNA"/>
</dbReference>
<feature type="chain" id="PRO_5042252560" description="ribonuclease T1" evidence="10">
    <location>
        <begin position="26"/>
        <end position="214"/>
    </location>
</feature>
<dbReference type="PANTHER" id="PTHR42104">
    <property type="entry name" value="EXTRACELLULAR GUANYL-SPECIFIC RIBONUCLEASE RNTA (AFU_ORTHOLOGUE AFUA_4G03230)"/>
    <property type="match status" value="1"/>
</dbReference>
<name>A0AAE0U6Y9_9PEZI</name>
<organism evidence="11 12">
    <name type="scientific">Podospora didyma</name>
    <dbReference type="NCBI Taxonomy" id="330526"/>
    <lineage>
        <taxon>Eukaryota</taxon>
        <taxon>Fungi</taxon>
        <taxon>Dikarya</taxon>
        <taxon>Ascomycota</taxon>
        <taxon>Pezizomycotina</taxon>
        <taxon>Sordariomycetes</taxon>
        <taxon>Sordariomycetidae</taxon>
        <taxon>Sordariales</taxon>
        <taxon>Podosporaceae</taxon>
        <taxon>Podospora</taxon>
    </lineage>
</organism>
<keyword evidence="5" id="KW-0378">Hydrolase</keyword>
<evidence type="ECO:0000256" key="4">
    <source>
        <dbReference type="ARBA" id="ARBA00022759"/>
    </source>
</evidence>
<proteinExistence type="inferred from homology"/>
<keyword evidence="7" id="KW-0456">Lyase</keyword>
<evidence type="ECO:0000256" key="5">
    <source>
        <dbReference type="ARBA" id="ARBA00022801"/>
    </source>
</evidence>
<evidence type="ECO:0000256" key="10">
    <source>
        <dbReference type="SAM" id="SignalP"/>
    </source>
</evidence>
<dbReference type="GO" id="GO:0046589">
    <property type="term" value="F:ribonuclease T1 activity"/>
    <property type="evidence" value="ECO:0007669"/>
    <property type="project" value="UniProtKB-EC"/>
</dbReference>
<sequence length="214" mass="21676">MFTTTSLKYALALALYATITSFAVAAQGTAGLSSVSCGNNRYTKQQIDAATAEGCRLSANNQQLGNSRYPHQFNNREGLVFPASGPYQEFPILSGGAVYSGGAPGADRIVFNPNYQGSCTFIGAMTHTGAAQTNGFVSCSVSRSSVVTTTTSSSLSSSSAAKSTSSASKTSSGGPTATTTGPATTSSSSASPFVVMGGQGLVAWLLSAAWMLAL</sequence>
<evidence type="ECO:0000313" key="12">
    <source>
        <dbReference type="Proteomes" id="UP001285441"/>
    </source>
</evidence>
<evidence type="ECO:0000256" key="3">
    <source>
        <dbReference type="ARBA" id="ARBA00022722"/>
    </source>
</evidence>
<evidence type="ECO:0000256" key="9">
    <source>
        <dbReference type="SAM" id="MobiDB-lite"/>
    </source>
</evidence>
<dbReference type="Pfam" id="PF00545">
    <property type="entry name" value="Ribonuclease"/>
    <property type="match status" value="1"/>
</dbReference>
<dbReference type="Gene3D" id="3.10.450.30">
    <property type="entry name" value="Microbial ribonucleases"/>
    <property type="match status" value="1"/>
</dbReference>
<evidence type="ECO:0000313" key="11">
    <source>
        <dbReference type="EMBL" id="KAK3392905.1"/>
    </source>
</evidence>
<evidence type="ECO:0000256" key="6">
    <source>
        <dbReference type="ARBA" id="ARBA00023157"/>
    </source>
</evidence>
<protein>
    <recommendedName>
        <fullName evidence="2">ribonuclease T1</fullName>
        <ecNumber evidence="2">4.6.1.24</ecNumber>
    </recommendedName>
</protein>
<dbReference type="PANTHER" id="PTHR42104:SF1">
    <property type="entry name" value="EXTRACELLULAR GUANYL-SPECIFIC RIBONUCLEASE RNTA (AFU_ORTHOLOGUE AFUA_4G03230)"/>
    <property type="match status" value="1"/>
</dbReference>
<evidence type="ECO:0000256" key="1">
    <source>
        <dbReference type="ARBA" id="ARBA00009006"/>
    </source>
</evidence>
<dbReference type="EC" id="4.6.1.24" evidence="2"/>
<dbReference type="GO" id="GO:0003723">
    <property type="term" value="F:RNA binding"/>
    <property type="evidence" value="ECO:0007669"/>
    <property type="project" value="InterPro"/>
</dbReference>
<accession>A0AAE0U6Y9</accession>
<dbReference type="Proteomes" id="UP001285441">
    <property type="component" value="Unassembled WGS sequence"/>
</dbReference>
<dbReference type="SUPFAM" id="SSF53933">
    <property type="entry name" value="Microbial ribonucleases"/>
    <property type="match status" value="1"/>
</dbReference>
<comment type="catalytic activity">
    <reaction evidence="8">
        <text>[RNA] containing guanosine + H2O = an [RNA fragment]-3'-guanosine-3'-phosphate + a 5'-hydroxy-ribonucleotide-3'-[RNA fragment].</text>
        <dbReference type="EC" id="4.6.1.24"/>
    </reaction>
</comment>
<comment type="similarity">
    <text evidence="1">Belongs to the ribonuclease N1/T1 family.</text>
</comment>
<dbReference type="InterPro" id="IPR000026">
    <property type="entry name" value="N1-like"/>
</dbReference>
<gene>
    <name evidence="11" type="ORF">B0H63DRAFT_456786</name>
</gene>
<feature type="signal peptide" evidence="10">
    <location>
        <begin position="1"/>
        <end position="25"/>
    </location>
</feature>
<keyword evidence="6" id="KW-1015">Disulfide bond</keyword>
<feature type="region of interest" description="Disordered" evidence="9">
    <location>
        <begin position="153"/>
        <end position="189"/>
    </location>
</feature>
<evidence type="ECO:0000256" key="8">
    <source>
        <dbReference type="ARBA" id="ARBA00034015"/>
    </source>
</evidence>
<comment type="caution">
    <text evidence="11">The sequence shown here is derived from an EMBL/GenBank/DDBJ whole genome shotgun (WGS) entry which is preliminary data.</text>
</comment>
<keyword evidence="4" id="KW-0255">Endonuclease</keyword>
<dbReference type="InterPro" id="IPR016191">
    <property type="entry name" value="Ribonuclease/ribotoxin"/>
</dbReference>
<reference evidence="11" key="1">
    <citation type="journal article" date="2023" name="Mol. Phylogenet. Evol.">
        <title>Genome-scale phylogeny and comparative genomics of the fungal order Sordariales.</title>
        <authorList>
            <person name="Hensen N."/>
            <person name="Bonometti L."/>
            <person name="Westerberg I."/>
            <person name="Brannstrom I.O."/>
            <person name="Guillou S."/>
            <person name="Cros-Aarteil S."/>
            <person name="Calhoun S."/>
            <person name="Haridas S."/>
            <person name="Kuo A."/>
            <person name="Mondo S."/>
            <person name="Pangilinan J."/>
            <person name="Riley R."/>
            <person name="LaButti K."/>
            <person name="Andreopoulos B."/>
            <person name="Lipzen A."/>
            <person name="Chen C."/>
            <person name="Yan M."/>
            <person name="Daum C."/>
            <person name="Ng V."/>
            <person name="Clum A."/>
            <person name="Steindorff A."/>
            <person name="Ohm R.A."/>
            <person name="Martin F."/>
            <person name="Silar P."/>
            <person name="Natvig D.O."/>
            <person name="Lalanne C."/>
            <person name="Gautier V."/>
            <person name="Ament-Velasquez S.L."/>
            <person name="Kruys A."/>
            <person name="Hutchinson M.I."/>
            <person name="Powell A.J."/>
            <person name="Barry K."/>
            <person name="Miller A.N."/>
            <person name="Grigoriev I.V."/>
            <person name="Debuchy R."/>
            <person name="Gladieux P."/>
            <person name="Hiltunen Thoren M."/>
            <person name="Johannesson H."/>
        </authorList>
    </citation>
    <scope>NUCLEOTIDE SEQUENCE</scope>
    <source>
        <strain evidence="11">CBS 232.78</strain>
    </source>
</reference>
<keyword evidence="12" id="KW-1185">Reference proteome</keyword>
<keyword evidence="10" id="KW-0732">Signal</keyword>
<reference evidence="11" key="2">
    <citation type="submission" date="2023-06" db="EMBL/GenBank/DDBJ databases">
        <authorList>
            <consortium name="Lawrence Berkeley National Laboratory"/>
            <person name="Haridas S."/>
            <person name="Hensen N."/>
            <person name="Bonometti L."/>
            <person name="Westerberg I."/>
            <person name="Brannstrom I.O."/>
            <person name="Guillou S."/>
            <person name="Cros-Aarteil S."/>
            <person name="Calhoun S."/>
            <person name="Kuo A."/>
            <person name="Mondo S."/>
            <person name="Pangilinan J."/>
            <person name="Riley R."/>
            <person name="LaButti K."/>
            <person name="Andreopoulos B."/>
            <person name="Lipzen A."/>
            <person name="Chen C."/>
            <person name="Yanf M."/>
            <person name="Daum C."/>
            <person name="Ng V."/>
            <person name="Clum A."/>
            <person name="Steindorff A."/>
            <person name="Ohm R."/>
            <person name="Martin F."/>
            <person name="Silar P."/>
            <person name="Natvig D."/>
            <person name="Lalanne C."/>
            <person name="Gautier V."/>
            <person name="Ament-velasquez S.L."/>
            <person name="Kruys A."/>
            <person name="Hutchinson M.I."/>
            <person name="Powell A.J."/>
            <person name="Barry K."/>
            <person name="Miller A.N."/>
            <person name="Grigoriev I.V."/>
            <person name="Debuchy R."/>
            <person name="Gladieux P."/>
            <person name="Thoren M.H."/>
            <person name="Johannesson H."/>
        </authorList>
    </citation>
    <scope>NUCLEOTIDE SEQUENCE</scope>
    <source>
        <strain evidence="11">CBS 232.78</strain>
    </source>
</reference>